<keyword evidence="1" id="KW-1133">Transmembrane helix</keyword>
<organism evidence="2 3">
    <name type="scientific">Gonapodya prolifera (strain JEL478)</name>
    <name type="common">Monoblepharis prolifera</name>
    <dbReference type="NCBI Taxonomy" id="1344416"/>
    <lineage>
        <taxon>Eukaryota</taxon>
        <taxon>Fungi</taxon>
        <taxon>Fungi incertae sedis</taxon>
        <taxon>Chytridiomycota</taxon>
        <taxon>Chytridiomycota incertae sedis</taxon>
        <taxon>Monoblepharidomycetes</taxon>
        <taxon>Monoblepharidales</taxon>
        <taxon>Gonapodyaceae</taxon>
        <taxon>Gonapodya</taxon>
    </lineage>
</organism>
<dbReference type="AlphaFoldDB" id="A0A139AD50"/>
<reference evidence="2 3" key="1">
    <citation type="journal article" date="2015" name="Genome Biol. Evol.">
        <title>Phylogenomic analyses indicate that early fungi evolved digesting cell walls of algal ancestors of land plants.</title>
        <authorList>
            <person name="Chang Y."/>
            <person name="Wang S."/>
            <person name="Sekimoto S."/>
            <person name="Aerts A.L."/>
            <person name="Choi C."/>
            <person name="Clum A."/>
            <person name="LaButti K.M."/>
            <person name="Lindquist E.A."/>
            <person name="Yee Ngan C."/>
            <person name="Ohm R.A."/>
            <person name="Salamov A.A."/>
            <person name="Grigoriev I.V."/>
            <person name="Spatafora J.W."/>
            <person name="Berbee M.L."/>
        </authorList>
    </citation>
    <scope>NUCLEOTIDE SEQUENCE [LARGE SCALE GENOMIC DNA]</scope>
    <source>
        <strain evidence="2 3">JEL478</strain>
    </source>
</reference>
<gene>
    <name evidence="2" type="ORF">M427DRAFT_135938</name>
</gene>
<dbReference type="Proteomes" id="UP000070544">
    <property type="component" value="Unassembled WGS sequence"/>
</dbReference>
<proteinExistence type="predicted"/>
<accession>A0A139AD50</accession>
<evidence type="ECO:0000256" key="1">
    <source>
        <dbReference type="SAM" id="Phobius"/>
    </source>
</evidence>
<sequence length="137" mass="15199">MASRLPKNPLLISGISEITLAVYLGWVIAGMNGNRLGPFKHRTLVLKGHIDYIMMGTIQIALSATAFSKRIDPRILWPFMGACWLNASLFLVGAVAEKGREIYSHPVVEKVTLLSFTVKTVSWTYMMVKAVQEGFAE</sequence>
<keyword evidence="3" id="KW-1185">Reference proteome</keyword>
<keyword evidence="1" id="KW-0812">Transmembrane</keyword>
<dbReference type="EMBL" id="KQ965770">
    <property type="protein sequence ID" value="KXS14343.1"/>
    <property type="molecule type" value="Genomic_DNA"/>
</dbReference>
<keyword evidence="1" id="KW-0472">Membrane</keyword>
<feature type="transmembrane region" description="Helical" evidence="1">
    <location>
        <begin position="75"/>
        <end position="96"/>
    </location>
</feature>
<feature type="transmembrane region" description="Helical" evidence="1">
    <location>
        <begin position="52"/>
        <end position="69"/>
    </location>
</feature>
<dbReference type="OrthoDB" id="10256939at2759"/>
<feature type="transmembrane region" description="Helical" evidence="1">
    <location>
        <begin position="12"/>
        <end position="31"/>
    </location>
</feature>
<evidence type="ECO:0000313" key="2">
    <source>
        <dbReference type="EMBL" id="KXS14343.1"/>
    </source>
</evidence>
<protein>
    <submittedName>
        <fullName evidence="2">Uncharacterized protein</fullName>
    </submittedName>
</protein>
<name>A0A139AD50_GONPJ</name>
<evidence type="ECO:0000313" key="3">
    <source>
        <dbReference type="Proteomes" id="UP000070544"/>
    </source>
</evidence>